<organism evidence="6 7">
    <name type="scientific">Capsaspora owczarzaki (strain ATCC 30864)</name>
    <dbReference type="NCBI Taxonomy" id="595528"/>
    <lineage>
        <taxon>Eukaryota</taxon>
        <taxon>Filasterea</taxon>
        <taxon>Capsaspora</taxon>
    </lineage>
</organism>
<dbReference type="EMBL" id="KE346361">
    <property type="protein sequence ID" value="KJE90351.1"/>
    <property type="molecule type" value="Genomic_DNA"/>
</dbReference>
<dbReference type="InterPro" id="IPR001611">
    <property type="entry name" value="Leu-rich_rpt"/>
</dbReference>
<dbReference type="SMART" id="SM00369">
    <property type="entry name" value="LRR_TYP"/>
    <property type="match status" value="3"/>
</dbReference>
<evidence type="ECO:0000256" key="3">
    <source>
        <dbReference type="SAM" id="MobiDB-lite"/>
    </source>
</evidence>
<feature type="transmembrane region" description="Helical" evidence="4">
    <location>
        <begin position="412"/>
        <end position="434"/>
    </location>
</feature>
<dbReference type="AlphaFoldDB" id="A0A0D2U5C8"/>
<dbReference type="PANTHER" id="PTHR24366:SF96">
    <property type="entry name" value="LEUCINE RICH REPEAT CONTAINING 53"/>
    <property type="match status" value="1"/>
</dbReference>
<keyword evidence="4" id="KW-0472">Membrane</keyword>
<dbReference type="PhylomeDB" id="A0A0D2U5C8"/>
<reference evidence="7" key="1">
    <citation type="submission" date="2011-02" db="EMBL/GenBank/DDBJ databases">
        <title>The Genome Sequence of Capsaspora owczarzaki ATCC 30864.</title>
        <authorList>
            <person name="Russ C."/>
            <person name="Cuomo C."/>
            <person name="Burger G."/>
            <person name="Gray M.W."/>
            <person name="Holland P.W.H."/>
            <person name="King N."/>
            <person name="Lang F.B.F."/>
            <person name="Roger A.J."/>
            <person name="Ruiz-Trillo I."/>
            <person name="Young S.K."/>
            <person name="Zeng Q."/>
            <person name="Gargeya S."/>
            <person name="Alvarado L."/>
            <person name="Berlin A."/>
            <person name="Chapman S.B."/>
            <person name="Chen Z."/>
            <person name="Freedman E."/>
            <person name="Gellesch M."/>
            <person name="Goldberg J."/>
            <person name="Griggs A."/>
            <person name="Gujja S."/>
            <person name="Heilman E."/>
            <person name="Heiman D."/>
            <person name="Howarth C."/>
            <person name="Mehta T."/>
            <person name="Neiman D."/>
            <person name="Pearson M."/>
            <person name="Roberts A."/>
            <person name="Saif S."/>
            <person name="Shea T."/>
            <person name="Shenoy N."/>
            <person name="Sisk P."/>
            <person name="Stolte C."/>
            <person name="Sykes S."/>
            <person name="White J."/>
            <person name="Yandava C."/>
            <person name="Haas B."/>
            <person name="Nusbaum C."/>
            <person name="Birren B."/>
        </authorList>
    </citation>
    <scope>NUCLEOTIDE SEQUENCE</scope>
    <source>
        <strain evidence="7">ATCC 30864</strain>
    </source>
</reference>
<evidence type="ECO:0008006" key="8">
    <source>
        <dbReference type="Google" id="ProtNLM"/>
    </source>
</evidence>
<dbReference type="STRING" id="595528.A0A0D2U5C8"/>
<accession>A0A0D2U5C8</accession>
<dbReference type="RefSeq" id="XP_011270118.1">
    <property type="nucleotide sequence ID" value="XM_011271816.1"/>
</dbReference>
<dbReference type="InterPro" id="IPR009030">
    <property type="entry name" value="Growth_fac_rcpt_cys_sf"/>
</dbReference>
<evidence type="ECO:0000256" key="4">
    <source>
        <dbReference type="SAM" id="Phobius"/>
    </source>
</evidence>
<proteinExistence type="predicted"/>
<gene>
    <name evidence="6" type="ORF">CAOG_008537</name>
</gene>
<protein>
    <recommendedName>
        <fullName evidence="8">LRRNT domain-containing protein</fullName>
    </recommendedName>
</protein>
<feature type="chain" id="PRO_5002265425" description="LRRNT domain-containing protein" evidence="5">
    <location>
        <begin position="25"/>
        <end position="552"/>
    </location>
</feature>
<feature type="signal peptide" evidence="5">
    <location>
        <begin position="1"/>
        <end position="24"/>
    </location>
</feature>
<evidence type="ECO:0000313" key="6">
    <source>
        <dbReference type="EMBL" id="KJE90351.1"/>
    </source>
</evidence>
<dbReference type="InterPro" id="IPR003591">
    <property type="entry name" value="Leu-rich_rpt_typical-subtyp"/>
</dbReference>
<dbReference type="Proteomes" id="UP000008743">
    <property type="component" value="Unassembled WGS sequence"/>
</dbReference>
<dbReference type="InterPro" id="IPR032675">
    <property type="entry name" value="LRR_dom_sf"/>
</dbReference>
<keyword evidence="2" id="KW-0677">Repeat</keyword>
<keyword evidence="4" id="KW-0812">Transmembrane</keyword>
<dbReference type="InParanoid" id="A0A0D2U5C8"/>
<evidence type="ECO:0000313" key="7">
    <source>
        <dbReference type="Proteomes" id="UP000008743"/>
    </source>
</evidence>
<dbReference type="PROSITE" id="PS51450">
    <property type="entry name" value="LRR"/>
    <property type="match status" value="1"/>
</dbReference>
<evidence type="ECO:0000256" key="5">
    <source>
        <dbReference type="SAM" id="SignalP"/>
    </source>
</evidence>
<feature type="region of interest" description="Disordered" evidence="3">
    <location>
        <begin position="514"/>
        <end position="552"/>
    </location>
</feature>
<dbReference type="Gene3D" id="3.80.10.10">
    <property type="entry name" value="Ribonuclease Inhibitor"/>
    <property type="match status" value="2"/>
</dbReference>
<sequence>MSRQVLLLSVVVVVLACLISPAFAAPACGNGGVCICNSNGLIDCGTNGLTTIPDYSTVLPNPKSIYMCCNPLSFIAANAFSGLLSISGSGTYFTELYLDKNAIIDISTIASWGLPANLQIMWLSTNRITTVPAMGGATSYPNLVTLKLDGNQITSISPTAFTGLTKLATLALNNNNLTTLPPGLFKGLLTTLSVDFTSNLFVGTPPSTFKDTSNVIRPCDPACSTCFGNTRSSSNCCPANCLSCTSATVCSTCYSGYSLVGSNCLYSAATASSASAGLASAASSASVASTSVASVATVASVAAASAASASTSVAAVAASSASSAAVVAASSASDAAAEAASSASSVAAVVASESRQSLDSIATVLAHQSSAASAASQASSASSAHAVETSLASAAYASAASAAAAASDSLPVWLPAAVVIPIAFIGILILILVVRALNRNNRKAAATAEIADQEVYDQIHPMTNVPPVLFHNPTFDPSQDSAHTQTYDHLVGRTEPSSAYASMMGSTTDTVPAAEPVYESSAPVYDDLSPNRPKKPENPEGSTNYANVDHSG</sequence>
<evidence type="ECO:0000256" key="2">
    <source>
        <dbReference type="ARBA" id="ARBA00022737"/>
    </source>
</evidence>
<evidence type="ECO:0000256" key="1">
    <source>
        <dbReference type="ARBA" id="ARBA00022614"/>
    </source>
</evidence>
<keyword evidence="4" id="KW-1133">Transmembrane helix</keyword>
<dbReference type="OrthoDB" id="1394818at2759"/>
<dbReference type="SUPFAM" id="SSF57184">
    <property type="entry name" value="Growth factor receptor domain"/>
    <property type="match status" value="1"/>
</dbReference>
<name>A0A0D2U5C8_CAPO3</name>
<dbReference type="PANTHER" id="PTHR24366">
    <property type="entry name" value="IG(IMMUNOGLOBULIN) AND LRR(LEUCINE RICH REPEAT) DOMAINS"/>
    <property type="match status" value="1"/>
</dbReference>
<dbReference type="SUPFAM" id="SSF52058">
    <property type="entry name" value="L domain-like"/>
    <property type="match status" value="1"/>
</dbReference>
<keyword evidence="7" id="KW-1185">Reference proteome</keyword>
<keyword evidence="1" id="KW-0433">Leucine-rich repeat</keyword>
<dbReference type="Pfam" id="PF13855">
    <property type="entry name" value="LRR_8"/>
    <property type="match status" value="1"/>
</dbReference>
<dbReference type="PROSITE" id="PS51257">
    <property type="entry name" value="PROKAR_LIPOPROTEIN"/>
    <property type="match status" value="1"/>
</dbReference>
<dbReference type="eggNOG" id="KOG4237">
    <property type="taxonomic scope" value="Eukaryota"/>
</dbReference>
<keyword evidence="5" id="KW-0732">Signal</keyword>